<sequence length="353" mass="40292">MLKYWNQINDQSADTPSNNVSSNWITPKQSSIEKLTDYAQTITTLTAIANIPDYERGCQVEKANIDIIHTPHQNTRLPKAKGTRKQLTPLNLQSLEKLNHPVHSSAKRTKVCKMDTANASTKQFHQTGSQKKLSSYTEHSHKHIGGTQTSVAIKNPYACPIEISHFGQVTKNQNLKTSQISHKHSFNSSHKGLEFNSTTLKWLYLTRLLCAKDSSHRGKHQPLLETLNHLKTLCYVTGIDFSEKKPILLKESCLLSFAQELKLCHQSINKIFLTYKELAVGNSKHFRYHTPEPSPGGWWYPNFPRNFVHKMLIPGRTGTNFLKYDTEFLTDALNTYYQPAALDKIKYPLKMEQ</sequence>
<accession>A0ABQ9HDU1</accession>
<keyword evidence="2" id="KW-1185">Reference proteome</keyword>
<dbReference type="Proteomes" id="UP001159363">
    <property type="component" value="Chromosome 4"/>
</dbReference>
<proteinExistence type="predicted"/>
<dbReference type="EMBL" id="JARBHB010000005">
    <property type="protein sequence ID" value="KAJ8882483.1"/>
    <property type="molecule type" value="Genomic_DNA"/>
</dbReference>
<organism evidence="1 2">
    <name type="scientific">Dryococelus australis</name>
    <dbReference type="NCBI Taxonomy" id="614101"/>
    <lineage>
        <taxon>Eukaryota</taxon>
        <taxon>Metazoa</taxon>
        <taxon>Ecdysozoa</taxon>
        <taxon>Arthropoda</taxon>
        <taxon>Hexapoda</taxon>
        <taxon>Insecta</taxon>
        <taxon>Pterygota</taxon>
        <taxon>Neoptera</taxon>
        <taxon>Polyneoptera</taxon>
        <taxon>Phasmatodea</taxon>
        <taxon>Verophasmatodea</taxon>
        <taxon>Anareolatae</taxon>
        <taxon>Phasmatidae</taxon>
        <taxon>Eurycanthinae</taxon>
        <taxon>Dryococelus</taxon>
    </lineage>
</organism>
<evidence type="ECO:0000313" key="1">
    <source>
        <dbReference type="EMBL" id="KAJ8882483.1"/>
    </source>
</evidence>
<comment type="caution">
    <text evidence="1">The sequence shown here is derived from an EMBL/GenBank/DDBJ whole genome shotgun (WGS) entry which is preliminary data.</text>
</comment>
<reference evidence="1 2" key="1">
    <citation type="submission" date="2023-02" db="EMBL/GenBank/DDBJ databases">
        <title>LHISI_Scaffold_Assembly.</title>
        <authorList>
            <person name="Stuart O.P."/>
            <person name="Cleave R."/>
            <person name="Magrath M.J.L."/>
            <person name="Mikheyev A.S."/>
        </authorList>
    </citation>
    <scope>NUCLEOTIDE SEQUENCE [LARGE SCALE GENOMIC DNA]</scope>
    <source>
        <strain evidence="1">Daus_M_001</strain>
        <tissue evidence="1">Leg muscle</tissue>
    </source>
</reference>
<protein>
    <submittedName>
        <fullName evidence="1">Uncharacterized protein</fullName>
    </submittedName>
</protein>
<evidence type="ECO:0000313" key="2">
    <source>
        <dbReference type="Proteomes" id="UP001159363"/>
    </source>
</evidence>
<name>A0ABQ9HDU1_9NEOP</name>
<gene>
    <name evidence="1" type="ORF">PR048_014294</name>
</gene>